<dbReference type="InterPro" id="IPR001920">
    <property type="entry name" value="Asp/Glu_race"/>
</dbReference>
<evidence type="ECO:0000313" key="3">
    <source>
        <dbReference type="EMBL" id="KID55682.1"/>
    </source>
</evidence>
<dbReference type="PANTHER" id="PTHR21198:SF7">
    <property type="entry name" value="ASPARTATE-GLUTAMATE RACEMASE FAMILY"/>
    <property type="match status" value="1"/>
</dbReference>
<dbReference type="PROSITE" id="PS00923">
    <property type="entry name" value="ASP_GLU_RACEMASE_1"/>
    <property type="match status" value="1"/>
</dbReference>
<dbReference type="EMBL" id="JWIC01000007">
    <property type="protein sequence ID" value="KID55682.1"/>
    <property type="molecule type" value="Genomic_DNA"/>
</dbReference>
<dbReference type="RefSeq" id="WP_039610260.1">
    <property type="nucleotide sequence ID" value="NZ_JWIC01000007.1"/>
</dbReference>
<comment type="similarity">
    <text evidence="1">Belongs to the aspartate/glutamate racemases family.</text>
</comment>
<evidence type="ECO:0000313" key="4">
    <source>
        <dbReference type="EMBL" id="KID56406.1"/>
    </source>
</evidence>
<reference evidence="3 5" key="1">
    <citation type="submission" date="2014-12" db="EMBL/GenBank/DDBJ databases">
        <title>Draft Genome Sequence of Pseudoalteromonas luteoviolacea HI1.</title>
        <authorList>
            <person name="Asahina A.Y."/>
            <person name="Hadfield M.G."/>
        </authorList>
    </citation>
    <scope>NUCLEOTIDE SEQUENCE [LARGE SCALE GENOMIC DNA]</scope>
    <source>
        <strain evidence="3 5">HI1</strain>
    </source>
</reference>
<dbReference type="SUPFAM" id="SSF53681">
    <property type="entry name" value="Aspartate/glutamate racemase"/>
    <property type="match status" value="2"/>
</dbReference>
<sequence>MKTIGLLGGMSWESTSNYYKYINQGVKDALGGLHSAKIVMKSVDFAPIAELQQANEWSTMANMLTQDAQDIERAGADFILICTNTMHLIFEEVQAGVGIPLIHIADPTGEQLKRDGKRKVGLLGTQFTMSESFYKDRLKNKFDIEVIVPDEEDQNVIHDVIYNELCVGIIQPESKQAYVEIIAKLQAQGAEAVILGCTEIALLVNENDTDIPLFDTAILHAGSAVSASLT</sequence>
<dbReference type="Gene3D" id="3.40.50.1860">
    <property type="match status" value="2"/>
</dbReference>
<proteinExistence type="inferred from homology"/>
<evidence type="ECO:0008006" key="6">
    <source>
        <dbReference type="Google" id="ProtNLM"/>
    </source>
</evidence>
<dbReference type="Proteomes" id="UP000031327">
    <property type="component" value="Unassembled WGS sequence"/>
</dbReference>
<dbReference type="EMBL" id="JWIC01000007">
    <property type="protein sequence ID" value="KID56406.1"/>
    <property type="molecule type" value="Genomic_DNA"/>
</dbReference>
<organism evidence="3 5">
    <name type="scientific">Pseudoalteromonas luteoviolacea</name>
    <dbReference type="NCBI Taxonomy" id="43657"/>
    <lineage>
        <taxon>Bacteria</taxon>
        <taxon>Pseudomonadati</taxon>
        <taxon>Pseudomonadota</taxon>
        <taxon>Gammaproteobacteria</taxon>
        <taxon>Alteromonadales</taxon>
        <taxon>Pseudoalteromonadaceae</taxon>
        <taxon>Pseudoalteromonas</taxon>
    </lineage>
</organism>
<dbReference type="InterPro" id="IPR015942">
    <property type="entry name" value="Asp/Glu/hydantoin_racemase"/>
</dbReference>
<evidence type="ECO:0000256" key="1">
    <source>
        <dbReference type="ARBA" id="ARBA00007847"/>
    </source>
</evidence>
<accession>A0A0C1QKY6</accession>
<dbReference type="InterPro" id="IPR004380">
    <property type="entry name" value="Asp_race"/>
</dbReference>
<gene>
    <name evidence="3" type="ORF">JF50_14955</name>
    <name evidence="4" type="ORF">JF50_19545</name>
</gene>
<evidence type="ECO:0000256" key="2">
    <source>
        <dbReference type="ARBA" id="ARBA00023235"/>
    </source>
</evidence>
<dbReference type="Pfam" id="PF01177">
    <property type="entry name" value="Asp_Glu_race"/>
    <property type="match status" value="1"/>
</dbReference>
<protein>
    <recommendedName>
        <fullName evidence="6">Aspartate racemase</fullName>
    </recommendedName>
</protein>
<comment type="caution">
    <text evidence="3">The sequence shown here is derived from an EMBL/GenBank/DDBJ whole genome shotgun (WGS) entry which is preliminary data.</text>
</comment>
<dbReference type="AlphaFoldDB" id="A0A0C1QKY6"/>
<dbReference type="InterPro" id="IPR018187">
    <property type="entry name" value="Asp/Glu_racemase_AS_1"/>
</dbReference>
<dbReference type="PANTHER" id="PTHR21198">
    <property type="entry name" value="GLUTAMATE RACEMASE"/>
    <property type="match status" value="1"/>
</dbReference>
<dbReference type="OrthoDB" id="9803739at2"/>
<keyword evidence="2" id="KW-0413">Isomerase</keyword>
<evidence type="ECO:0000313" key="5">
    <source>
        <dbReference type="Proteomes" id="UP000031327"/>
    </source>
</evidence>
<name>A0A0C1QKY6_9GAMM</name>
<dbReference type="GO" id="GO:0047661">
    <property type="term" value="F:amino-acid racemase activity"/>
    <property type="evidence" value="ECO:0007669"/>
    <property type="project" value="InterPro"/>
</dbReference>
<dbReference type="NCBIfam" id="TIGR00035">
    <property type="entry name" value="asp_race"/>
    <property type="match status" value="1"/>
</dbReference>